<dbReference type="Gramene" id="Ma10_t21330.1">
    <property type="protein sequence ID" value="Ma10_p21330.1"/>
    <property type="gene ID" value="Ma10_g21330"/>
</dbReference>
<evidence type="ECO:0000259" key="5">
    <source>
        <dbReference type="Pfam" id="PF02309"/>
    </source>
</evidence>
<keyword evidence="3" id="KW-0678">Repressor</keyword>
<dbReference type="InterPro" id="IPR033389">
    <property type="entry name" value="AUX/IAA_dom"/>
</dbReference>
<gene>
    <name evidence="6" type="ORF">GSMUA_324260.1</name>
</gene>
<evidence type="ECO:0000256" key="3">
    <source>
        <dbReference type="RuleBase" id="RU004549"/>
    </source>
</evidence>
<evidence type="ECO:0000256" key="2">
    <source>
        <dbReference type="ARBA" id="ARBA00011726"/>
    </source>
</evidence>
<comment type="function">
    <text evidence="1 3">Aux/IAA proteins are short-lived transcriptional factors that function as repressors of early auxin response genes at low auxin concentrations.</text>
</comment>
<keyword evidence="3" id="KW-0927">Auxin signaling pathway</keyword>
<dbReference type="OrthoDB" id="615826at2759"/>
<dbReference type="InParanoid" id="A0A804KYP6"/>
<organism evidence="7 8">
    <name type="scientific">Musa acuminata subsp. malaccensis</name>
    <name type="common">Wild banana</name>
    <name type="synonym">Musa malaccensis</name>
    <dbReference type="NCBI Taxonomy" id="214687"/>
    <lineage>
        <taxon>Eukaryota</taxon>
        <taxon>Viridiplantae</taxon>
        <taxon>Streptophyta</taxon>
        <taxon>Embryophyta</taxon>
        <taxon>Tracheophyta</taxon>
        <taxon>Spermatophyta</taxon>
        <taxon>Magnoliopsida</taxon>
        <taxon>Liliopsida</taxon>
        <taxon>Zingiberales</taxon>
        <taxon>Musaceae</taxon>
        <taxon>Musa</taxon>
    </lineage>
</organism>
<keyword evidence="3" id="KW-0805">Transcription regulation</keyword>
<sequence length="242" mass="26048">MGEESRGCKGRPQLLDQWSVQESSSGKSNYETTEERNLELKLSSNSNSSNLGSSSCRQKDRTAYRGQVGALSGRASRRMAVGCELHAAVAAAAPSQGSGRSSPPAIHAELVDCEENLCSSLSCSMYSKMSEEQLCWFNVAASAPAVGWPPIRSFRKNLAGSVKASAESPGGSSEAVKKLENDKKSSFVKINMNGIPVGRKIDPKAYDSYEKLSLAVDELFRGLMTGTLQTSLFDMRKYGLIS</sequence>
<dbReference type="GO" id="GO:0009734">
    <property type="term" value="P:auxin-activated signaling pathway"/>
    <property type="evidence" value="ECO:0007669"/>
    <property type="project" value="UniProtKB-UniRule"/>
</dbReference>
<evidence type="ECO:0000313" key="6">
    <source>
        <dbReference type="EMBL" id="CAG1854200.1"/>
    </source>
</evidence>
<protein>
    <recommendedName>
        <fullName evidence="3">Auxin-responsive protein</fullName>
    </recommendedName>
</protein>
<feature type="compositionally biased region" description="Polar residues" evidence="4">
    <location>
        <begin position="16"/>
        <end position="31"/>
    </location>
</feature>
<evidence type="ECO:0000256" key="1">
    <source>
        <dbReference type="ARBA" id="ARBA00002159"/>
    </source>
</evidence>
<dbReference type="Proteomes" id="UP000012960">
    <property type="component" value="Unplaced"/>
</dbReference>
<keyword evidence="3" id="KW-0539">Nucleus</keyword>
<reference evidence="7" key="2">
    <citation type="submission" date="2021-05" db="UniProtKB">
        <authorList>
            <consortium name="EnsemblPlants"/>
        </authorList>
    </citation>
    <scope>IDENTIFICATION</scope>
    <source>
        <strain evidence="7">subsp. malaccensis</strain>
    </source>
</reference>
<dbReference type="InterPro" id="IPR003311">
    <property type="entry name" value="AUX_IAA"/>
</dbReference>
<name>A0A804KYP6_MUSAM</name>
<dbReference type="GO" id="GO:0006355">
    <property type="term" value="P:regulation of DNA-templated transcription"/>
    <property type="evidence" value="ECO:0007669"/>
    <property type="project" value="InterPro"/>
</dbReference>
<dbReference type="EMBL" id="HG996476">
    <property type="protein sequence ID" value="CAG1854200.1"/>
    <property type="molecule type" value="Genomic_DNA"/>
</dbReference>
<dbReference type="GO" id="GO:0005634">
    <property type="term" value="C:nucleus"/>
    <property type="evidence" value="ECO:0007669"/>
    <property type="project" value="UniProtKB-SubCell"/>
</dbReference>
<dbReference type="Gene3D" id="3.10.20.90">
    <property type="entry name" value="Phosphatidylinositol 3-kinase Catalytic Subunit, Chain A, domain 1"/>
    <property type="match status" value="1"/>
</dbReference>
<keyword evidence="8" id="KW-1185">Reference proteome</keyword>
<evidence type="ECO:0000313" key="7">
    <source>
        <dbReference type="EnsemblPlants" id="Ma10_p21330.1"/>
    </source>
</evidence>
<dbReference type="PANTHER" id="PTHR31734">
    <property type="entry name" value="AUXIN-RESPONSIVE PROTEIN IAA17"/>
    <property type="match status" value="1"/>
</dbReference>
<proteinExistence type="inferred from homology"/>
<dbReference type="Pfam" id="PF02309">
    <property type="entry name" value="AUX_IAA"/>
    <property type="match status" value="1"/>
</dbReference>
<reference evidence="6" key="1">
    <citation type="submission" date="2021-03" db="EMBL/GenBank/DDBJ databases">
        <authorList>
            <consortium name="Genoscope - CEA"/>
            <person name="William W."/>
        </authorList>
    </citation>
    <scope>NUCLEOTIDE SEQUENCE</scope>
    <source>
        <strain evidence="6">Doubled-haploid Pahang</strain>
    </source>
</reference>
<feature type="compositionally biased region" description="Low complexity" evidence="4">
    <location>
        <begin position="40"/>
        <end position="55"/>
    </location>
</feature>
<comment type="subunit">
    <text evidence="2 3">Homodimers and heterodimers.</text>
</comment>
<comment type="subcellular location">
    <subcellularLocation>
        <location evidence="3">Nucleus</location>
    </subcellularLocation>
</comment>
<dbReference type="PANTHER" id="PTHR31734:SF2">
    <property type="entry name" value="AUXIN-RESPONSIVE PROTEIN IAA26"/>
    <property type="match status" value="1"/>
</dbReference>
<evidence type="ECO:0000256" key="4">
    <source>
        <dbReference type="SAM" id="MobiDB-lite"/>
    </source>
</evidence>
<accession>A0A804KYP6</accession>
<feature type="domain" description="AUX/IAA" evidence="5">
    <location>
        <begin position="130"/>
        <end position="229"/>
    </location>
</feature>
<keyword evidence="3" id="KW-0804">Transcription</keyword>
<dbReference type="EnsemblPlants" id="Ma10_t21330.1">
    <property type="protein sequence ID" value="Ma10_p21330.1"/>
    <property type="gene ID" value="Ma10_g21330"/>
</dbReference>
<comment type="similarity">
    <text evidence="3">Belongs to the Aux/IAA family.</text>
</comment>
<dbReference type="AlphaFoldDB" id="A0A804KYP6"/>
<feature type="region of interest" description="Disordered" evidence="4">
    <location>
        <begin position="1"/>
        <end position="60"/>
    </location>
</feature>
<evidence type="ECO:0000313" key="8">
    <source>
        <dbReference type="Proteomes" id="UP000012960"/>
    </source>
</evidence>